<sequence length="93" mass="10830">MRKLVEGYIAIWTDEWVQIRIERLLYGRMSERPNEWIGGGPDNQLVNGWIDGYIPEWVHELLNAWTSGIDIQKKTFYAHAEGAASIFYTAEFP</sequence>
<dbReference type="Proteomes" id="UP000299102">
    <property type="component" value="Unassembled WGS sequence"/>
</dbReference>
<reference evidence="1 2" key="1">
    <citation type="journal article" date="2019" name="Commun. Biol.">
        <title>The bagworm genome reveals a unique fibroin gene that provides high tensile strength.</title>
        <authorList>
            <person name="Kono N."/>
            <person name="Nakamura H."/>
            <person name="Ohtoshi R."/>
            <person name="Tomita M."/>
            <person name="Numata K."/>
            <person name="Arakawa K."/>
        </authorList>
    </citation>
    <scope>NUCLEOTIDE SEQUENCE [LARGE SCALE GENOMIC DNA]</scope>
</reference>
<organism evidence="1 2">
    <name type="scientific">Eumeta variegata</name>
    <name type="common">Bagworm moth</name>
    <name type="synonym">Eumeta japonica</name>
    <dbReference type="NCBI Taxonomy" id="151549"/>
    <lineage>
        <taxon>Eukaryota</taxon>
        <taxon>Metazoa</taxon>
        <taxon>Ecdysozoa</taxon>
        <taxon>Arthropoda</taxon>
        <taxon>Hexapoda</taxon>
        <taxon>Insecta</taxon>
        <taxon>Pterygota</taxon>
        <taxon>Neoptera</taxon>
        <taxon>Endopterygota</taxon>
        <taxon>Lepidoptera</taxon>
        <taxon>Glossata</taxon>
        <taxon>Ditrysia</taxon>
        <taxon>Tineoidea</taxon>
        <taxon>Psychidae</taxon>
        <taxon>Oiketicinae</taxon>
        <taxon>Eumeta</taxon>
    </lineage>
</organism>
<comment type="caution">
    <text evidence="1">The sequence shown here is derived from an EMBL/GenBank/DDBJ whole genome shotgun (WGS) entry which is preliminary data.</text>
</comment>
<evidence type="ECO:0000313" key="2">
    <source>
        <dbReference type="Proteomes" id="UP000299102"/>
    </source>
</evidence>
<keyword evidence="2" id="KW-1185">Reference proteome</keyword>
<proteinExistence type="predicted"/>
<name>A0A4C1XAC7_EUMVA</name>
<protein>
    <submittedName>
        <fullName evidence="1">Uncharacterized protein</fullName>
    </submittedName>
</protein>
<dbReference type="EMBL" id="BGZK01000795">
    <property type="protein sequence ID" value="GBP60781.1"/>
    <property type="molecule type" value="Genomic_DNA"/>
</dbReference>
<accession>A0A4C1XAC7</accession>
<evidence type="ECO:0000313" key="1">
    <source>
        <dbReference type="EMBL" id="GBP60781.1"/>
    </source>
</evidence>
<gene>
    <name evidence="1" type="ORF">EVAR_41120_1</name>
</gene>
<dbReference type="AlphaFoldDB" id="A0A4C1XAC7"/>